<keyword evidence="2" id="KW-0804">Transcription</keyword>
<dbReference type="AlphaFoldDB" id="A0A4V2M983"/>
<gene>
    <name evidence="5" type="ORF">E0H73_38730</name>
</gene>
<keyword evidence="3" id="KW-0472">Membrane</keyword>
<evidence type="ECO:0000313" key="5">
    <source>
        <dbReference type="EMBL" id="TCC54392.1"/>
    </source>
</evidence>
<keyword evidence="1" id="KW-0805">Transcription regulation</keyword>
<comment type="caution">
    <text evidence="5">The sequence shown here is derived from an EMBL/GenBank/DDBJ whole genome shotgun (WGS) entry which is preliminary data.</text>
</comment>
<proteinExistence type="predicted"/>
<dbReference type="OrthoDB" id="5242431at2"/>
<evidence type="ECO:0000313" key="6">
    <source>
        <dbReference type="Proteomes" id="UP000291144"/>
    </source>
</evidence>
<dbReference type="InterPro" id="IPR027383">
    <property type="entry name" value="Znf_put"/>
</dbReference>
<keyword evidence="6" id="KW-1185">Reference proteome</keyword>
<keyword evidence="3" id="KW-1133">Transmembrane helix</keyword>
<dbReference type="Pfam" id="PF13490">
    <property type="entry name" value="zf-HC2"/>
    <property type="match status" value="1"/>
</dbReference>
<dbReference type="Proteomes" id="UP000291144">
    <property type="component" value="Unassembled WGS sequence"/>
</dbReference>
<feature type="transmembrane region" description="Helical" evidence="3">
    <location>
        <begin position="136"/>
        <end position="158"/>
    </location>
</feature>
<organism evidence="5 6">
    <name type="scientific">Kribbella pittospori</name>
    <dbReference type="NCBI Taxonomy" id="722689"/>
    <lineage>
        <taxon>Bacteria</taxon>
        <taxon>Bacillati</taxon>
        <taxon>Actinomycetota</taxon>
        <taxon>Actinomycetes</taxon>
        <taxon>Propionibacteriales</taxon>
        <taxon>Kribbellaceae</taxon>
        <taxon>Kribbella</taxon>
    </lineage>
</organism>
<keyword evidence="3" id="KW-0812">Transmembrane</keyword>
<protein>
    <recommendedName>
        <fullName evidence="4">Putative zinc-finger domain-containing protein</fullName>
    </recommendedName>
</protein>
<evidence type="ECO:0000256" key="3">
    <source>
        <dbReference type="SAM" id="Phobius"/>
    </source>
</evidence>
<name>A0A4V2M983_9ACTN</name>
<evidence type="ECO:0000256" key="2">
    <source>
        <dbReference type="ARBA" id="ARBA00023163"/>
    </source>
</evidence>
<feature type="domain" description="Putative zinc-finger" evidence="4">
    <location>
        <begin position="46"/>
        <end position="71"/>
    </location>
</feature>
<evidence type="ECO:0000256" key="1">
    <source>
        <dbReference type="ARBA" id="ARBA00023015"/>
    </source>
</evidence>
<reference evidence="5 6" key="1">
    <citation type="submission" date="2019-02" db="EMBL/GenBank/DDBJ databases">
        <title>Kribbella capetownensis sp. nov. and Kribbella speibonae sp. nov., isolated from soil.</title>
        <authorList>
            <person name="Curtis S.M."/>
            <person name="Norton I."/>
            <person name="Everest G.J."/>
            <person name="Meyers P.R."/>
        </authorList>
    </citation>
    <scope>NUCLEOTIDE SEQUENCE [LARGE SCALE GENOMIC DNA]</scope>
    <source>
        <strain evidence="5 6">NRRL B-24813</strain>
    </source>
</reference>
<accession>A0A4V2M983</accession>
<dbReference type="Gene3D" id="1.10.10.1320">
    <property type="entry name" value="Anti-sigma factor, zinc-finger domain"/>
    <property type="match status" value="1"/>
</dbReference>
<evidence type="ECO:0000259" key="4">
    <source>
        <dbReference type="Pfam" id="PF13490"/>
    </source>
</evidence>
<dbReference type="InterPro" id="IPR041916">
    <property type="entry name" value="Anti_sigma_zinc_sf"/>
</dbReference>
<dbReference type="EMBL" id="SJKB01000019">
    <property type="protein sequence ID" value="TCC54392.1"/>
    <property type="molecule type" value="Genomic_DNA"/>
</dbReference>
<sequence length="265" mass="28713">MVNHAASVGVLAPCDGCARGRDSVRALSDCRFGTPMMCPETRSVAPYVLGALDPPEQVEMEWHLTSCEICRQELIEVAHLPGLMHRLSLDDVTQEAPVRNLEAESRPDLVPGSEVAGLLPEATTVEAVRRRPWSHVLVLAMIVVLVLATGGVASAELWTHQPSPGVATWTSTDAVGGIDTVARLADRSWGTDIRLWMEDLPPGLTCRLVVYPRTGGAETAGWWSTNYEAHLMITGSTSIPLSQLDRIDVIRSDKTLLATLTSTTR</sequence>